<reference evidence="3 4" key="1">
    <citation type="submission" date="2024-02" db="EMBL/GenBank/DDBJ databases">
        <authorList>
            <person name="Chen Y."/>
            <person name="Shah S."/>
            <person name="Dougan E. K."/>
            <person name="Thang M."/>
            <person name="Chan C."/>
        </authorList>
    </citation>
    <scope>NUCLEOTIDE SEQUENCE [LARGE SCALE GENOMIC DNA]</scope>
</reference>
<keyword evidence="1" id="KW-0175">Coiled coil</keyword>
<proteinExistence type="predicted"/>
<evidence type="ECO:0000256" key="1">
    <source>
        <dbReference type="SAM" id="Coils"/>
    </source>
</evidence>
<feature type="compositionally biased region" description="Polar residues" evidence="2">
    <location>
        <begin position="716"/>
        <end position="733"/>
    </location>
</feature>
<protein>
    <submittedName>
        <fullName evidence="3">Uncharacterized protein</fullName>
    </submittedName>
</protein>
<accession>A0ABP0IGJ8</accession>
<feature type="coiled-coil region" evidence="1">
    <location>
        <begin position="447"/>
        <end position="548"/>
    </location>
</feature>
<feature type="coiled-coil region" evidence="1">
    <location>
        <begin position="319"/>
        <end position="374"/>
    </location>
</feature>
<gene>
    <name evidence="3" type="ORF">CCMP2556_LOCUS6575</name>
</gene>
<dbReference type="Proteomes" id="UP001642484">
    <property type="component" value="Unassembled WGS sequence"/>
</dbReference>
<feature type="coiled-coil region" evidence="1">
    <location>
        <begin position="83"/>
        <end position="138"/>
    </location>
</feature>
<name>A0ABP0IGJ8_9DINO</name>
<feature type="region of interest" description="Disordered" evidence="2">
    <location>
        <begin position="411"/>
        <end position="430"/>
    </location>
</feature>
<organism evidence="3 4">
    <name type="scientific">Durusdinium trenchii</name>
    <dbReference type="NCBI Taxonomy" id="1381693"/>
    <lineage>
        <taxon>Eukaryota</taxon>
        <taxon>Sar</taxon>
        <taxon>Alveolata</taxon>
        <taxon>Dinophyceae</taxon>
        <taxon>Suessiales</taxon>
        <taxon>Symbiodiniaceae</taxon>
        <taxon>Durusdinium</taxon>
    </lineage>
</organism>
<feature type="region of interest" description="Disordered" evidence="2">
    <location>
        <begin position="812"/>
        <end position="853"/>
    </location>
</feature>
<feature type="compositionally biased region" description="Basic and acidic residues" evidence="2">
    <location>
        <begin position="419"/>
        <end position="428"/>
    </location>
</feature>
<feature type="region of interest" description="Disordered" evidence="2">
    <location>
        <begin position="716"/>
        <end position="738"/>
    </location>
</feature>
<evidence type="ECO:0000313" key="3">
    <source>
        <dbReference type="EMBL" id="CAK9001725.1"/>
    </source>
</evidence>
<keyword evidence="4" id="KW-1185">Reference proteome</keyword>
<comment type="caution">
    <text evidence="3">The sequence shown here is derived from an EMBL/GenBank/DDBJ whole genome shotgun (WGS) entry which is preliminary data.</text>
</comment>
<dbReference type="EMBL" id="CAXAMN010002880">
    <property type="protein sequence ID" value="CAK9001725.1"/>
    <property type="molecule type" value="Genomic_DNA"/>
</dbReference>
<feature type="coiled-coil region" evidence="1">
    <location>
        <begin position="204"/>
        <end position="271"/>
    </location>
</feature>
<evidence type="ECO:0000313" key="4">
    <source>
        <dbReference type="Proteomes" id="UP001642484"/>
    </source>
</evidence>
<evidence type="ECO:0000256" key="2">
    <source>
        <dbReference type="SAM" id="MobiDB-lite"/>
    </source>
</evidence>
<sequence length="853" mass="96506">MEPVACEDGAEVIKDLYLQQASAAAELTSLRSSWASLARQLQPLLHRLRTSAQHVDAAAARRQAAELVELLRTCGGRSPGEQLEEAQKRAEVATKEMLRQAEKHEELRSSLEALNESNRRLLEQSRFQRDEIDALQHRTSAEQRRAQLVALRHAEQRDAAGAARAAQGAAMKAQAMEQQRNALGRMESCRQDVVSSARKQLQAVAGLRAEQQQLRRDMVKFQEEMKVLLEPSNALRVLNRGTFHMKAEEQKQRLQKSMEELSVAMRVEQQQHVRASASFGAECDHFAVAGRRVQALLARQTTLQASQLEALEKKTRLDQEDWKEELGRLERYCEEARLKQCQDDEGLALLQAKQEHLEQQISSTEASIQAAYQEQLELTLRSQQAEAALSAACGCTRHLHQQIMHLEQAMQSSSQSELESAKLDSEHKAHARSALRALEADGRQRHLEALSAKLEEGEQVIRTLDVKLNEENAQCDQFTSELSELRRSLGDLQDACQSQQDELVAQRRSAGGAVTELQVDCERLSSEVADVEWEINRLEEHRALLQRLWHDGARRLQRRAGDGEVRGEEEKLHLLKLQLSGMLEQESQLRSEAAAGRQQVASSKLEQSGRLKQKELLRAQEIAELRLRLKEETVAKEQAQEELKVASQGDLVMFKKTEELCLQKVDAARRKKGTVQESRRKALQAATEAMAELQRKQQGLEQQLASVRQRLNQGEQHLHWSRQQLQMQESGPSTRARAEVERLDRAIQQAMDQDASLTKQLEAQQGPRHLKAAIATPASPQAEPQTLHQRPFQTDGFQQIQQKLDSHIHRLQQHTDQLRSSVDLPAHPDKRTGDITPLMYHNQTPGLGAQRPR</sequence>